<evidence type="ECO:0000256" key="5">
    <source>
        <dbReference type="ARBA" id="ARBA00022801"/>
    </source>
</evidence>
<dbReference type="EMBL" id="JATAAI010000035">
    <property type="protein sequence ID" value="KAK1735065.1"/>
    <property type="molecule type" value="Genomic_DNA"/>
</dbReference>
<dbReference type="Pfam" id="PF01979">
    <property type="entry name" value="Amidohydro_1"/>
    <property type="match status" value="1"/>
</dbReference>
<keyword evidence="6" id="KW-0119">Carbohydrate metabolism</keyword>
<reference evidence="10" key="1">
    <citation type="submission" date="2023-06" db="EMBL/GenBank/DDBJ databases">
        <title>Survivors Of The Sea: Transcriptome response of Skeletonema marinoi to long-term dormancy.</title>
        <authorList>
            <person name="Pinder M.I.M."/>
            <person name="Kourtchenko O."/>
            <person name="Robertson E.K."/>
            <person name="Larsson T."/>
            <person name="Maumus F."/>
            <person name="Osuna-Cruz C.M."/>
            <person name="Vancaester E."/>
            <person name="Stenow R."/>
            <person name="Vandepoele K."/>
            <person name="Ploug H."/>
            <person name="Bruchert V."/>
            <person name="Godhe A."/>
            <person name="Topel M."/>
        </authorList>
    </citation>
    <scope>NUCLEOTIDE SEQUENCE</scope>
    <source>
        <strain evidence="10">R05AC</strain>
    </source>
</reference>
<sequence>MKRSAEAASLLVDRAAAASKVNNNASSDDATLHCVSMIASSASLMSTSHHMSSSSLSSSTTKSTNNNSNQTFLTRFINARLLQRDGSLERGELTVDSSTGIIIQIRFDSQQHQPLQDNTDNNIDHNQQISHTVDCRGMILSPGFIDIQLNGAYGIDFSNGGCEDNHDDDSAANNSRNNSGLRIHDIFQVATSLCQSGVTSFCPTMVSSSRDTYRRVLPLIRSARKQQQQQQQQQRDNTKIGANILGMHLEGPFFDPSKRGAHDKRHILAPSKGIVTVKEVYGLNQVQEEENDNDVDYSSPMLEDINIITLAPELDGALDATKSLTQPSANEHNVVVSCGHTGATYEEGLQAISHGATLLTHLFNAMNPFHHRKPGLVGLLSSKSKLASMGYQRPYFSLIVDGIHVHESAVSMAYNSHPNGCVLVTDAMSAMGLGDGVHALGDMSVNIKGDRATLTGTDTLAGSVVSMDTCVRRFRKFTNCSIGEALLCATLHPSNVLNRSVMQERATEAPIGVLEIGARADLVVVTDELDVVATWVNGKIAYDGRKLL</sequence>
<keyword evidence="4" id="KW-0479">Metal-binding</keyword>
<comment type="catalytic activity">
    <reaction evidence="7">
        <text>N-acetyl-D-glucosamine 6-phosphate + H2O = D-glucosamine 6-phosphate + acetate</text>
        <dbReference type="Rhea" id="RHEA:22936"/>
        <dbReference type="ChEBI" id="CHEBI:15377"/>
        <dbReference type="ChEBI" id="CHEBI:30089"/>
        <dbReference type="ChEBI" id="CHEBI:57513"/>
        <dbReference type="ChEBI" id="CHEBI:58725"/>
        <dbReference type="EC" id="3.5.1.25"/>
    </reaction>
</comment>
<evidence type="ECO:0000256" key="7">
    <source>
        <dbReference type="ARBA" id="ARBA00047647"/>
    </source>
</evidence>
<protein>
    <recommendedName>
        <fullName evidence="3">N-acetylglucosamine-6-phosphate deacetylase</fullName>
        <ecNumber evidence="2">3.5.1.25</ecNumber>
    </recommendedName>
</protein>
<dbReference type="GO" id="GO:0008448">
    <property type="term" value="F:N-acetylglucosamine-6-phosphate deacetylase activity"/>
    <property type="evidence" value="ECO:0007669"/>
    <property type="project" value="UniProtKB-EC"/>
</dbReference>
<dbReference type="Proteomes" id="UP001224775">
    <property type="component" value="Unassembled WGS sequence"/>
</dbReference>
<evidence type="ECO:0000256" key="1">
    <source>
        <dbReference type="ARBA" id="ARBA00010716"/>
    </source>
</evidence>
<dbReference type="InterPro" id="IPR032466">
    <property type="entry name" value="Metal_Hydrolase"/>
</dbReference>
<evidence type="ECO:0000256" key="8">
    <source>
        <dbReference type="SAM" id="MobiDB-lite"/>
    </source>
</evidence>
<keyword evidence="11" id="KW-1185">Reference proteome</keyword>
<evidence type="ECO:0000256" key="2">
    <source>
        <dbReference type="ARBA" id="ARBA00011899"/>
    </source>
</evidence>
<keyword evidence="5 10" id="KW-0378">Hydrolase</keyword>
<dbReference type="PANTHER" id="PTHR11113">
    <property type="entry name" value="N-ACETYLGLUCOSAMINE-6-PHOSPHATE DEACETYLASE"/>
    <property type="match status" value="1"/>
</dbReference>
<comment type="similarity">
    <text evidence="1">Belongs to the metallo-dependent hydrolases superfamily. NagA family.</text>
</comment>
<dbReference type="SUPFAM" id="SSF51556">
    <property type="entry name" value="Metallo-dependent hydrolases"/>
    <property type="match status" value="1"/>
</dbReference>
<evidence type="ECO:0000256" key="4">
    <source>
        <dbReference type="ARBA" id="ARBA00022723"/>
    </source>
</evidence>
<evidence type="ECO:0000256" key="3">
    <source>
        <dbReference type="ARBA" id="ARBA00018029"/>
    </source>
</evidence>
<dbReference type="Gene3D" id="3.20.20.140">
    <property type="entry name" value="Metal-dependent hydrolases"/>
    <property type="match status" value="1"/>
</dbReference>
<proteinExistence type="inferred from homology"/>
<name>A0AAD8XX01_9STRA</name>
<dbReference type="SUPFAM" id="SSF51338">
    <property type="entry name" value="Composite domain of metallo-dependent hydrolases"/>
    <property type="match status" value="1"/>
</dbReference>
<dbReference type="PANTHER" id="PTHR11113:SF14">
    <property type="entry name" value="N-ACETYLGLUCOSAMINE-6-PHOSPHATE DEACETYLASE"/>
    <property type="match status" value="1"/>
</dbReference>
<evidence type="ECO:0000313" key="10">
    <source>
        <dbReference type="EMBL" id="KAK1735065.1"/>
    </source>
</evidence>
<dbReference type="InterPro" id="IPR003764">
    <property type="entry name" value="GlcNAc_6-P_deAcase"/>
</dbReference>
<dbReference type="GO" id="GO:0046872">
    <property type="term" value="F:metal ion binding"/>
    <property type="evidence" value="ECO:0007669"/>
    <property type="project" value="UniProtKB-KW"/>
</dbReference>
<dbReference type="Gene3D" id="2.30.40.10">
    <property type="entry name" value="Urease, subunit C, domain 1"/>
    <property type="match status" value="1"/>
</dbReference>
<dbReference type="AlphaFoldDB" id="A0AAD8XX01"/>
<dbReference type="InterPro" id="IPR006680">
    <property type="entry name" value="Amidohydro-rel"/>
</dbReference>
<dbReference type="GO" id="GO:0006046">
    <property type="term" value="P:N-acetylglucosamine catabolic process"/>
    <property type="evidence" value="ECO:0007669"/>
    <property type="project" value="TreeGrafter"/>
</dbReference>
<gene>
    <name evidence="10" type="ORF">QTG54_014131</name>
</gene>
<dbReference type="CDD" id="cd00854">
    <property type="entry name" value="NagA"/>
    <property type="match status" value="1"/>
</dbReference>
<comment type="caution">
    <text evidence="10">The sequence shown here is derived from an EMBL/GenBank/DDBJ whole genome shotgun (WGS) entry which is preliminary data.</text>
</comment>
<feature type="region of interest" description="Disordered" evidence="8">
    <location>
        <begin position="49"/>
        <end position="68"/>
    </location>
</feature>
<feature type="domain" description="Amidohydrolase-related" evidence="9">
    <location>
        <begin position="139"/>
        <end position="540"/>
    </location>
</feature>
<evidence type="ECO:0000259" key="9">
    <source>
        <dbReference type="Pfam" id="PF01979"/>
    </source>
</evidence>
<evidence type="ECO:0000313" key="11">
    <source>
        <dbReference type="Proteomes" id="UP001224775"/>
    </source>
</evidence>
<dbReference type="EC" id="3.5.1.25" evidence="2"/>
<dbReference type="FunFam" id="3.20.20.140:FF:000065">
    <property type="entry name" value="N-acetylglucosamine-6-phosphate deacetylase"/>
    <property type="match status" value="1"/>
</dbReference>
<dbReference type="InterPro" id="IPR011059">
    <property type="entry name" value="Metal-dep_hydrolase_composite"/>
</dbReference>
<accession>A0AAD8XX01</accession>
<organism evidence="10 11">
    <name type="scientific">Skeletonema marinoi</name>
    <dbReference type="NCBI Taxonomy" id="267567"/>
    <lineage>
        <taxon>Eukaryota</taxon>
        <taxon>Sar</taxon>
        <taxon>Stramenopiles</taxon>
        <taxon>Ochrophyta</taxon>
        <taxon>Bacillariophyta</taxon>
        <taxon>Coscinodiscophyceae</taxon>
        <taxon>Thalassiosirophycidae</taxon>
        <taxon>Thalassiosirales</taxon>
        <taxon>Skeletonemataceae</taxon>
        <taxon>Skeletonema</taxon>
        <taxon>Skeletonema marinoi-dohrnii complex</taxon>
    </lineage>
</organism>
<evidence type="ECO:0000256" key="6">
    <source>
        <dbReference type="ARBA" id="ARBA00023277"/>
    </source>
</evidence>